<evidence type="ECO:0000256" key="5">
    <source>
        <dbReference type="ARBA" id="ARBA00022695"/>
    </source>
</evidence>
<keyword evidence="8" id="KW-0804">Transcription</keyword>
<accession>A0ABQ8UPD4</accession>
<sequence>MSVPDELLKAYYAQIFPCDDIASWLSHGDSSLFYKRELSYNKKDNVIRYLSYRDGPTFRASLVSKCPDKIDIGPIMSHPPCERSSVEPGCFVDHQREFIMDIDLTDYNDIRGCCKGAAICERCWPLANFAVTVLDRALREDFGFTDILWAFSGRRGVHCWVCDESARKMSNDHRKALVDYLEVIKGSKVHLPPVLPPCLQRADEQVDNFFADHVLPVMDVLNNPPAREKLLSFIPDEELRASLLGAWTAEEEVTTSAQKWEQLCAECASPSRSRQKWTLDRAIRDIRWYCCYPRLDANVSMIMKHLLKSPFCVHPGTGLVSIPLSARHINDFKPWLATAGPVLTSSSTESAGSLMAKLAKQQAAAPAVTTEAAQPQAPRRVPGVDLPWFECPPSIWDVCTLTVQQGNLPPDVAFEQTPLRDHIRYFRALIARFQHNSGFHPAPPFDNLGEFDEAPYLLLHPDQQPRETVTVGGPALPIRHPEEEEAATVQAATSTWYSKEDEDEEDEEDEDGDGRRPRRTSDDIEELELARPRPHKVKKEQA</sequence>
<comment type="similarity">
    <text evidence="1 9">Belongs to the eukaryotic-type primase small subunit family.</text>
</comment>
<keyword evidence="3 9" id="KW-0639">Primosome</keyword>
<evidence type="ECO:0000256" key="7">
    <source>
        <dbReference type="ARBA" id="ARBA00022723"/>
    </source>
</evidence>
<feature type="compositionally biased region" description="Basic and acidic residues" evidence="10">
    <location>
        <begin position="513"/>
        <end position="522"/>
    </location>
</feature>
<dbReference type="EC" id="2.7.7.-" evidence="9"/>
<keyword evidence="5" id="KW-0548">Nucleotidyltransferase</keyword>
<dbReference type="CDD" id="cd04860">
    <property type="entry name" value="AE_Prim_S"/>
    <property type="match status" value="1"/>
</dbReference>
<gene>
    <name evidence="11" type="ORF">PAPYR_3959</name>
</gene>
<evidence type="ECO:0000256" key="3">
    <source>
        <dbReference type="ARBA" id="ARBA00022515"/>
    </source>
</evidence>
<dbReference type="PANTHER" id="PTHR10536">
    <property type="entry name" value="DNA PRIMASE SMALL SUBUNIT"/>
    <property type="match status" value="1"/>
</dbReference>
<dbReference type="InterPro" id="IPR014052">
    <property type="entry name" value="DNA_primase_ssu_euk/arc"/>
</dbReference>
<comment type="caution">
    <text evidence="11">The sequence shown here is derived from an EMBL/GenBank/DDBJ whole genome shotgun (WGS) entry which is preliminary data.</text>
</comment>
<evidence type="ECO:0000313" key="11">
    <source>
        <dbReference type="EMBL" id="KAJ4459901.1"/>
    </source>
</evidence>
<protein>
    <recommendedName>
        <fullName evidence="9">DNA primase</fullName>
        <ecNumber evidence="9">2.7.7.-</ecNumber>
    </recommendedName>
</protein>
<evidence type="ECO:0000256" key="9">
    <source>
        <dbReference type="RuleBase" id="RU003514"/>
    </source>
</evidence>
<reference evidence="11" key="1">
    <citation type="journal article" date="2022" name="bioRxiv">
        <title>Genomics of Preaxostyla Flagellates Illuminates Evolutionary Transitions and the Path Towards Mitochondrial Loss.</title>
        <authorList>
            <person name="Novak L.V.F."/>
            <person name="Treitli S.C."/>
            <person name="Pyrih J."/>
            <person name="Halakuc P."/>
            <person name="Pipaliya S.V."/>
            <person name="Vacek V."/>
            <person name="Brzon O."/>
            <person name="Soukal P."/>
            <person name="Eme L."/>
            <person name="Dacks J.B."/>
            <person name="Karnkowska A."/>
            <person name="Elias M."/>
            <person name="Hampl V."/>
        </authorList>
    </citation>
    <scope>NUCLEOTIDE SEQUENCE</scope>
    <source>
        <strain evidence="11">RCP-MX</strain>
    </source>
</reference>
<dbReference type="Proteomes" id="UP001141327">
    <property type="component" value="Unassembled WGS sequence"/>
</dbReference>
<keyword evidence="12" id="KW-1185">Reference proteome</keyword>
<dbReference type="Pfam" id="PF01896">
    <property type="entry name" value="DNA_primase_S"/>
    <property type="match status" value="1"/>
</dbReference>
<evidence type="ECO:0000256" key="8">
    <source>
        <dbReference type="ARBA" id="ARBA00023163"/>
    </source>
</evidence>
<evidence type="ECO:0000256" key="2">
    <source>
        <dbReference type="ARBA" id="ARBA00022478"/>
    </source>
</evidence>
<keyword evidence="7" id="KW-0479">Metal-binding</keyword>
<evidence type="ECO:0000256" key="10">
    <source>
        <dbReference type="SAM" id="MobiDB-lite"/>
    </source>
</evidence>
<feature type="compositionally biased region" description="Basic residues" evidence="10">
    <location>
        <begin position="532"/>
        <end position="542"/>
    </location>
</feature>
<dbReference type="NCBIfam" id="TIGR00335">
    <property type="entry name" value="primase_sml"/>
    <property type="match status" value="1"/>
</dbReference>
<feature type="compositionally biased region" description="Acidic residues" evidence="10">
    <location>
        <begin position="500"/>
        <end position="512"/>
    </location>
</feature>
<dbReference type="InterPro" id="IPR002755">
    <property type="entry name" value="DNA_primase_S"/>
</dbReference>
<dbReference type="SUPFAM" id="SSF56747">
    <property type="entry name" value="Prim-pol domain"/>
    <property type="match status" value="1"/>
</dbReference>
<dbReference type="EMBL" id="JAPMOS010000016">
    <property type="protein sequence ID" value="KAJ4459901.1"/>
    <property type="molecule type" value="Genomic_DNA"/>
</dbReference>
<evidence type="ECO:0000313" key="12">
    <source>
        <dbReference type="Proteomes" id="UP001141327"/>
    </source>
</evidence>
<keyword evidence="4 9" id="KW-0808">Transferase</keyword>
<name>A0ABQ8UPD4_9EUKA</name>
<evidence type="ECO:0000256" key="6">
    <source>
        <dbReference type="ARBA" id="ARBA00022705"/>
    </source>
</evidence>
<proteinExistence type="inferred from homology"/>
<organism evidence="11 12">
    <name type="scientific">Paratrimastix pyriformis</name>
    <dbReference type="NCBI Taxonomy" id="342808"/>
    <lineage>
        <taxon>Eukaryota</taxon>
        <taxon>Metamonada</taxon>
        <taxon>Preaxostyla</taxon>
        <taxon>Paratrimastigidae</taxon>
        <taxon>Paratrimastix</taxon>
    </lineage>
</organism>
<evidence type="ECO:0000256" key="4">
    <source>
        <dbReference type="ARBA" id="ARBA00022679"/>
    </source>
</evidence>
<feature type="region of interest" description="Disordered" evidence="10">
    <location>
        <begin position="462"/>
        <end position="542"/>
    </location>
</feature>
<dbReference type="Gene3D" id="3.90.920.10">
    <property type="entry name" value="DNA primase, PRIM domain"/>
    <property type="match status" value="1"/>
</dbReference>
<keyword evidence="6 9" id="KW-0235">DNA replication</keyword>
<keyword evidence="2 9" id="KW-0240">DNA-directed RNA polymerase</keyword>
<evidence type="ECO:0000256" key="1">
    <source>
        <dbReference type="ARBA" id="ARBA00009762"/>
    </source>
</evidence>